<dbReference type="AlphaFoldDB" id="A0A0K2H272"/>
<dbReference type="GO" id="GO:0006096">
    <property type="term" value="P:glycolytic process"/>
    <property type="evidence" value="ECO:0007669"/>
    <property type="project" value="UniProtKB-UniRule"/>
</dbReference>
<dbReference type="KEGG" id="clw:CLAC_11210"/>
<evidence type="ECO:0000256" key="2">
    <source>
        <dbReference type="ARBA" id="ARBA00004714"/>
    </source>
</evidence>
<reference evidence="8 9" key="1">
    <citation type="submission" date="2013-10" db="EMBL/GenBank/DDBJ databases">
        <title>Complete genome sequence of Corynebacterium lactis DSM 45799(T), isolated from raw cow milk.</title>
        <authorList>
            <person name="Ruckert C."/>
            <person name="Albersmeier A."/>
            <person name="Lipski A."/>
            <person name="Kalinowski J."/>
        </authorList>
    </citation>
    <scope>NUCLEOTIDE SEQUENCE [LARGE SCALE GENOMIC DNA]</scope>
    <source>
        <strain evidence="8 9">RW2-5</strain>
    </source>
</reference>
<dbReference type="HAMAP" id="MF_00729">
    <property type="entry name" value="FBP_aldolase_1"/>
    <property type="match status" value="1"/>
</dbReference>
<feature type="active site" description="Schiff-base intermediate with dihydroxyacetone-P" evidence="7">
    <location>
        <position position="213"/>
    </location>
</feature>
<evidence type="ECO:0000313" key="9">
    <source>
        <dbReference type="Proteomes" id="UP000058446"/>
    </source>
</evidence>
<evidence type="ECO:0000256" key="5">
    <source>
        <dbReference type="ARBA" id="ARBA00023239"/>
    </source>
</evidence>
<evidence type="ECO:0000256" key="7">
    <source>
        <dbReference type="HAMAP-Rule" id="MF_00729"/>
    </source>
</evidence>
<keyword evidence="5 7" id="KW-0456">Lyase</keyword>
<gene>
    <name evidence="7" type="primary">fda</name>
    <name evidence="8" type="ORF">CLAC_11210</name>
</gene>
<dbReference type="EMBL" id="CP006841">
    <property type="protein sequence ID" value="ALA68150.1"/>
    <property type="molecule type" value="Genomic_DNA"/>
</dbReference>
<dbReference type="InterPro" id="IPR013785">
    <property type="entry name" value="Aldolase_TIM"/>
</dbReference>
<evidence type="ECO:0000313" key="8">
    <source>
        <dbReference type="EMBL" id="ALA68150.1"/>
    </source>
</evidence>
<comment type="similarity">
    <text evidence="3 7">Belongs to the class I fructose-bisphosphate aldolase family.</text>
</comment>
<evidence type="ECO:0000256" key="1">
    <source>
        <dbReference type="ARBA" id="ARBA00000441"/>
    </source>
</evidence>
<sequence>MNIEQARQMTEGKGFIAALDQSGGSTPKALRLYGVNEDQYSNEDEMFDMVHQMRTRIITSPSFNSDQIIGAILFEQTMDREIEGIPTAQYLWEKKGIVPFLKTDKGLADEENGVQLMKPCPGLDELLERGVAKGIFGTKMRSFIAEANEEGIKAVIAQQYEFGKQVLSHGLVPILEPEVDINAADKAAAEEIVLRELLAGLDTLADDQKVMIKVSIPTKDDLYKPLIEHPKVMRVVALSGGYERDDANERLSRNHGMIASFSRALSEGLSAQQSDEDFDATMAASVKGIYEASIS</sequence>
<dbReference type="Pfam" id="PF00274">
    <property type="entry name" value="Glycolytic"/>
    <property type="match status" value="1"/>
</dbReference>
<dbReference type="UniPathway" id="UPA00109">
    <property type="reaction ID" value="UER00183"/>
</dbReference>
<name>A0A0K2H272_9CORY</name>
<evidence type="ECO:0000256" key="6">
    <source>
        <dbReference type="ARBA" id="ARBA00023270"/>
    </source>
</evidence>
<keyword evidence="9" id="KW-1185">Reference proteome</keyword>
<dbReference type="PATRIC" id="fig|1408189.4.peg.2260"/>
<dbReference type="Gene3D" id="3.20.20.70">
    <property type="entry name" value="Aldolase class I"/>
    <property type="match status" value="1"/>
</dbReference>
<evidence type="ECO:0000256" key="4">
    <source>
        <dbReference type="ARBA" id="ARBA00023152"/>
    </source>
</evidence>
<dbReference type="Proteomes" id="UP000058446">
    <property type="component" value="Chromosome"/>
</dbReference>
<dbReference type="RefSeq" id="WP_053412952.1">
    <property type="nucleotide sequence ID" value="NZ_CP006841.1"/>
</dbReference>
<comment type="pathway">
    <text evidence="2 7">Carbohydrate degradation; glycolysis; D-glyceraldehyde 3-phosphate and glycerone phosphate from D-glucose: step 4/4.</text>
</comment>
<proteinExistence type="inferred from homology"/>
<dbReference type="InterPro" id="IPR000741">
    <property type="entry name" value="FBA_I"/>
</dbReference>
<dbReference type="STRING" id="1408189.CLAC_11210"/>
<dbReference type="NCBIfam" id="NF003784">
    <property type="entry name" value="PRK05377.1"/>
    <property type="match status" value="1"/>
</dbReference>
<feature type="active site" description="Proton acceptor" evidence="7">
    <location>
        <position position="176"/>
    </location>
</feature>
<comment type="catalytic activity">
    <reaction evidence="1 7">
        <text>beta-D-fructose 1,6-bisphosphate = D-glyceraldehyde 3-phosphate + dihydroxyacetone phosphate</text>
        <dbReference type="Rhea" id="RHEA:14729"/>
        <dbReference type="ChEBI" id="CHEBI:32966"/>
        <dbReference type="ChEBI" id="CHEBI:57642"/>
        <dbReference type="ChEBI" id="CHEBI:59776"/>
        <dbReference type="EC" id="4.1.2.13"/>
    </reaction>
</comment>
<organism evidence="8 9">
    <name type="scientific">Corynebacterium lactis RW2-5</name>
    <dbReference type="NCBI Taxonomy" id="1408189"/>
    <lineage>
        <taxon>Bacteria</taxon>
        <taxon>Bacillati</taxon>
        <taxon>Actinomycetota</taxon>
        <taxon>Actinomycetes</taxon>
        <taxon>Mycobacteriales</taxon>
        <taxon>Corynebacteriaceae</taxon>
        <taxon>Corynebacterium</taxon>
    </lineage>
</organism>
<dbReference type="PANTHER" id="PTHR11627">
    <property type="entry name" value="FRUCTOSE-BISPHOSPHATE ALDOLASE"/>
    <property type="match status" value="1"/>
</dbReference>
<dbReference type="InterPro" id="IPR023014">
    <property type="entry name" value="FBA_I_Gram+-type"/>
</dbReference>
<accession>A0A0K2H272</accession>
<dbReference type="SUPFAM" id="SSF51569">
    <property type="entry name" value="Aldolase"/>
    <property type="match status" value="1"/>
</dbReference>
<evidence type="ECO:0000256" key="3">
    <source>
        <dbReference type="ARBA" id="ARBA00010387"/>
    </source>
</evidence>
<protein>
    <recommendedName>
        <fullName evidence="7">Fructose-bisphosphate aldolase class 1</fullName>
        <ecNumber evidence="7">4.1.2.13</ecNumber>
    </recommendedName>
    <alternativeName>
        <fullName evidence="7">Fructose-bisphosphate aldolase class I</fullName>
        <shortName evidence="7">FBP aldolase</shortName>
    </alternativeName>
</protein>
<dbReference type="GO" id="GO:0004332">
    <property type="term" value="F:fructose-bisphosphate aldolase activity"/>
    <property type="evidence" value="ECO:0007669"/>
    <property type="project" value="UniProtKB-UniRule"/>
</dbReference>
<dbReference type="EC" id="4.1.2.13" evidence="7"/>
<keyword evidence="6 7" id="KW-0704">Schiff base</keyword>
<keyword evidence="4 7" id="KW-0324">Glycolysis</keyword>
<dbReference type="OrthoDB" id="9813469at2"/>